<evidence type="ECO:0000256" key="3">
    <source>
        <dbReference type="ARBA" id="ARBA00022808"/>
    </source>
</evidence>
<dbReference type="GO" id="GO:0033389">
    <property type="term" value="P:putrescine biosynthetic process from arginine, via agmatine"/>
    <property type="evidence" value="ECO:0007669"/>
    <property type="project" value="TreeGrafter"/>
</dbReference>
<proteinExistence type="inferred from homology"/>
<name>A0A6G6GJU4_9FLAO</name>
<keyword evidence="7" id="KW-1185">Reference proteome</keyword>
<evidence type="ECO:0000256" key="5">
    <source>
        <dbReference type="PROSITE-ProRule" id="PRU00742"/>
    </source>
</evidence>
<evidence type="ECO:0000313" key="7">
    <source>
        <dbReference type="Proteomes" id="UP000505306"/>
    </source>
</evidence>
<evidence type="ECO:0000256" key="4">
    <source>
        <dbReference type="ARBA" id="ARBA00023211"/>
    </source>
</evidence>
<comment type="similarity">
    <text evidence="5">Belongs to the arginase family.</text>
</comment>
<accession>A0A6G6GJU4</accession>
<dbReference type="PANTHER" id="PTHR11358">
    <property type="entry name" value="ARGINASE/AGMATINASE"/>
    <property type="match status" value="1"/>
</dbReference>
<dbReference type="Proteomes" id="UP000505306">
    <property type="component" value="Chromosome"/>
</dbReference>
<dbReference type="Gene3D" id="3.40.800.10">
    <property type="entry name" value="Ureohydrolase domain"/>
    <property type="match status" value="1"/>
</dbReference>
<dbReference type="Pfam" id="PF00491">
    <property type="entry name" value="Arginase"/>
    <property type="match status" value="1"/>
</dbReference>
<keyword evidence="1" id="KW-0479">Metal-binding</keyword>
<dbReference type="RefSeq" id="WP_164678851.1">
    <property type="nucleotide sequence ID" value="NZ_CP049057.1"/>
</dbReference>
<organism evidence="6 7">
    <name type="scientific">Rasiella rasia</name>
    <dbReference type="NCBI Taxonomy" id="2744027"/>
    <lineage>
        <taxon>Bacteria</taxon>
        <taxon>Pseudomonadati</taxon>
        <taxon>Bacteroidota</taxon>
        <taxon>Flavobacteriia</taxon>
        <taxon>Flavobacteriales</taxon>
        <taxon>Flavobacteriaceae</taxon>
        <taxon>Rasiella</taxon>
    </lineage>
</organism>
<gene>
    <name evidence="6" type="ORF">G5B37_04375</name>
</gene>
<sequence length="331" mass="36750">MLKFYSKEIILEHTNIRKGETKLGEIAQTISQWEALKNTPQQYALIGIPEDIGVRANGGKPGTSEAWNACLQSLYNIQNNTFTKPQNLVILGEIDCDAEMLEASRYNPKDPQYHHLLGLLVEQIDTKVSEAIQRIVAAGKTPIVIGGGHNNSYGNLSGTSKALHSTINCINFDAHTDYRTLEHRHSGNGFSYAAEDGFLDNYFIFGLHRNYTSQQVLDKIDADGRVLFNRFETISIRQEKTFSEAMKEAEEHCCNKPFGLEIDLDAVANMGSSAMTPSGFTLEDCRRFTQYFSAKEACAYIHICEGAPNKEAFPGQVGKGLAYLVSDIIGH</sequence>
<protein>
    <submittedName>
        <fullName evidence="6">Formimidoylglutamase</fullName>
    </submittedName>
</protein>
<evidence type="ECO:0000256" key="2">
    <source>
        <dbReference type="ARBA" id="ARBA00022801"/>
    </source>
</evidence>
<reference evidence="6 7" key="1">
    <citation type="submission" date="2020-02" db="EMBL/GenBank/DDBJ databases">
        <title>Complete genome sequence of Flavobacteriaceae bacterium.</title>
        <authorList>
            <person name="Kim S.-J."/>
            <person name="Kim Y.-S."/>
            <person name="Kim K.-H."/>
        </authorList>
    </citation>
    <scope>NUCLEOTIDE SEQUENCE [LARGE SCALE GENOMIC DNA]</scope>
    <source>
        <strain evidence="6 7">RR4-40</strain>
    </source>
</reference>
<dbReference type="GO" id="GO:0008783">
    <property type="term" value="F:agmatinase activity"/>
    <property type="evidence" value="ECO:0007669"/>
    <property type="project" value="TreeGrafter"/>
</dbReference>
<dbReference type="EMBL" id="CP049057">
    <property type="protein sequence ID" value="QIE58822.1"/>
    <property type="molecule type" value="Genomic_DNA"/>
</dbReference>
<dbReference type="CDD" id="cd09988">
    <property type="entry name" value="Formimidoylglutamase"/>
    <property type="match status" value="1"/>
</dbReference>
<dbReference type="PANTHER" id="PTHR11358:SF35">
    <property type="entry name" value="FORMIMIDOYLGLUTAMASE"/>
    <property type="match status" value="1"/>
</dbReference>
<dbReference type="GO" id="GO:0006547">
    <property type="term" value="P:L-histidine metabolic process"/>
    <property type="evidence" value="ECO:0007669"/>
    <property type="project" value="UniProtKB-KW"/>
</dbReference>
<keyword evidence="2" id="KW-0378">Hydrolase</keyword>
<dbReference type="InterPro" id="IPR006035">
    <property type="entry name" value="Ureohydrolase"/>
</dbReference>
<dbReference type="PROSITE" id="PS51409">
    <property type="entry name" value="ARGINASE_2"/>
    <property type="match status" value="1"/>
</dbReference>
<dbReference type="InterPro" id="IPR023696">
    <property type="entry name" value="Ureohydrolase_dom_sf"/>
</dbReference>
<dbReference type="SUPFAM" id="SSF52768">
    <property type="entry name" value="Arginase/deacetylase"/>
    <property type="match status" value="1"/>
</dbReference>
<keyword evidence="3" id="KW-0369">Histidine metabolism</keyword>
<dbReference type="AlphaFoldDB" id="A0A6G6GJU4"/>
<evidence type="ECO:0000256" key="1">
    <source>
        <dbReference type="ARBA" id="ARBA00022723"/>
    </source>
</evidence>
<keyword evidence="4" id="KW-0464">Manganese</keyword>
<evidence type="ECO:0000313" key="6">
    <source>
        <dbReference type="EMBL" id="QIE58822.1"/>
    </source>
</evidence>
<dbReference type="KEGG" id="mgel:G5B37_04375"/>
<dbReference type="GO" id="GO:0046872">
    <property type="term" value="F:metal ion binding"/>
    <property type="evidence" value="ECO:0007669"/>
    <property type="project" value="UniProtKB-KW"/>
</dbReference>